<accession>A0A059PYA7</accession>
<reference evidence="3" key="2">
    <citation type="journal article" date="2025" name="Proc. Natl. Acad. Sci. U.S.A.">
        <title>Cryo-EM structure of cyanopodophage A4 reveals a pentameric pre-ejectosome in the double-stabilized capsid.</title>
        <authorList>
            <person name="Hou P."/>
            <person name="Zhou R.Q."/>
            <person name="Jiang Y.L."/>
            <person name="Yu R.C."/>
            <person name="Du K."/>
            <person name="Gan N."/>
            <person name="Ke F."/>
            <person name="Zhang Q.Y."/>
            <person name="Li Q."/>
            <person name="Zhou C.Z."/>
        </authorList>
    </citation>
    <scope>STRUCTURE BY ELECTRON MICROSCOPY (2.80 ANGSTROMS)</scope>
</reference>
<dbReference type="RefSeq" id="YP_009042795.1">
    <property type="nucleotide sequence ID" value="NC_024358.1"/>
</dbReference>
<dbReference type="KEGG" id="vg:19686316"/>
<sequence>MSIAWYRELYGTEPNFNYPNGVLVPNHPGYNQTPGGIYLPNVAALSGAAITANRIHYVYFQVAQTFVTDALVFRVSTAVTGNARVGLYTVDPSSGFPQFLVTQGSAAALTGGSTGDRVVLINRGIVTLPPTWYMTAIVSDVAANLAGINGSATAQYYRQPSIPSGGSGCYTAPFTYGVLPDLAPTPDAVSTTNHPVVGLRTA</sequence>
<name>A0A059PYA7_9CAUD</name>
<evidence type="ECO:0007829" key="3">
    <source>
        <dbReference type="PDB" id="9JWB"/>
    </source>
</evidence>
<evidence type="ECO:0000313" key="1">
    <source>
        <dbReference type="EMBL" id="AGR48552.1"/>
    </source>
</evidence>
<organism evidence="1 2">
    <name type="scientific">Anabaena phage A-4L</name>
    <dbReference type="NCBI Taxonomy" id="1357732"/>
    <lineage>
        <taxon>Viruses</taxon>
        <taxon>Duplodnaviria</taxon>
        <taxon>Heunggongvirae</taxon>
        <taxon>Uroviricota</taxon>
        <taxon>Caudoviricetes</taxon>
        <taxon>Saffermanviridae</taxon>
        <taxon>Kozyakovvirus</taxon>
        <taxon>Kozyakovvirus A4L</taxon>
    </lineage>
</organism>
<keyword evidence="2" id="KW-1185">Reference proteome</keyword>
<reference evidence="1 2" key="1">
    <citation type="journal article" date="2015" name="Virus Res.">
        <title>Unraveling the genome structure of cyanobacterial podovirus A-4L with long direct terminal repeats.</title>
        <authorList>
            <person name="Ou T."/>
            <person name="Liao X.Y."/>
            <person name="Gao X.C."/>
            <person name="Xu X.D."/>
            <person name="Zhang Q.Y."/>
        </authorList>
    </citation>
    <scope>NUCLEOTIDE SEQUENCE [LARGE SCALE GENOMIC DNA]</scope>
</reference>
<dbReference type="GeneID" id="19686316"/>
<dbReference type="PDB" id="9JWB">
    <property type="method" value="EM"/>
    <property type="resolution" value="2.80 A"/>
    <property type="chains" value="Z=1-202"/>
</dbReference>
<protein>
    <submittedName>
        <fullName evidence="1">Uncharacterized protein</fullName>
    </submittedName>
</protein>
<dbReference type="Proteomes" id="UP000027000">
    <property type="component" value="Segment"/>
</dbReference>
<dbReference type="EMDB" id="EMD-61850"/>
<dbReference type="SMR" id="A0A059PYA7"/>
<evidence type="ECO:0000313" key="2">
    <source>
        <dbReference type="Proteomes" id="UP000027000"/>
    </source>
</evidence>
<keyword evidence="3" id="KW-0002">3D-structure</keyword>
<proteinExistence type="evidence at protein level"/>
<dbReference type="EMBL" id="KF356198">
    <property type="protein sequence ID" value="AGR48552.1"/>
    <property type="molecule type" value="Genomic_DNA"/>
</dbReference>
<gene>
    <name evidence="1" type="ORF">A4L_25</name>
</gene>